<name>A0A7J3X8N6_THEPE</name>
<dbReference type="SMART" id="SM00966">
    <property type="entry name" value="SpoVT_AbrB"/>
    <property type="match status" value="1"/>
</dbReference>
<reference evidence="2" key="1">
    <citation type="journal article" date="2020" name="mSystems">
        <title>Genome- and Community-Level Interaction Insights into Carbon Utilization and Element Cycling Functions of Hydrothermarchaeota in Hydrothermal Sediment.</title>
        <authorList>
            <person name="Zhou Z."/>
            <person name="Liu Y."/>
            <person name="Xu W."/>
            <person name="Pan J."/>
            <person name="Luo Z.H."/>
            <person name="Li M."/>
        </authorList>
    </citation>
    <scope>NUCLEOTIDE SEQUENCE [LARGE SCALE GENOMIC DNA]</scope>
    <source>
        <strain evidence="2">SpSt-1125</strain>
    </source>
</reference>
<comment type="caution">
    <text evidence="2">The sequence shown here is derived from an EMBL/GenBank/DDBJ whole genome shotgun (WGS) entry which is preliminary data.</text>
</comment>
<dbReference type="InterPro" id="IPR007159">
    <property type="entry name" value="SpoVT-AbrB_dom"/>
</dbReference>
<dbReference type="NCBIfam" id="TIGR01439">
    <property type="entry name" value="lp_hng_hel_AbrB"/>
    <property type="match status" value="1"/>
</dbReference>
<dbReference type="InterPro" id="IPR037914">
    <property type="entry name" value="SpoVT-AbrB_sf"/>
</dbReference>
<dbReference type="GO" id="GO:0003677">
    <property type="term" value="F:DNA binding"/>
    <property type="evidence" value="ECO:0007669"/>
    <property type="project" value="UniProtKB-KW"/>
</dbReference>
<dbReference type="Pfam" id="PF04014">
    <property type="entry name" value="MazE_antitoxin"/>
    <property type="match status" value="1"/>
</dbReference>
<feature type="domain" description="SpoVT-AbrB" evidence="1">
    <location>
        <begin position="2"/>
        <end position="48"/>
    </location>
</feature>
<gene>
    <name evidence="2" type="ORF">ENM88_06790</name>
</gene>
<proteinExistence type="predicted"/>
<protein>
    <submittedName>
        <fullName evidence="2">AbrB/MazE/SpoVT family DNA-binding domain-containing protein</fullName>
    </submittedName>
</protein>
<evidence type="ECO:0000259" key="1">
    <source>
        <dbReference type="PROSITE" id="PS51740"/>
    </source>
</evidence>
<organism evidence="2">
    <name type="scientific">Thermofilum pendens</name>
    <dbReference type="NCBI Taxonomy" id="2269"/>
    <lineage>
        <taxon>Archaea</taxon>
        <taxon>Thermoproteota</taxon>
        <taxon>Thermoprotei</taxon>
        <taxon>Thermofilales</taxon>
        <taxon>Thermofilaceae</taxon>
        <taxon>Thermofilum</taxon>
    </lineage>
</organism>
<sequence>MDYVVTVDDRGRVLLPVDVRRRLGLRKGSKLILRVVEGGRLEAIPLERELERVAEVFKRKFAGWREEDHEATTTLLGMVSSSGAR</sequence>
<dbReference type="SUPFAM" id="SSF89447">
    <property type="entry name" value="AbrB/MazE/MraZ-like"/>
    <property type="match status" value="1"/>
</dbReference>
<keyword evidence="2" id="KW-0238">DNA-binding</keyword>
<accession>A0A7J3X8N6</accession>
<evidence type="ECO:0000313" key="2">
    <source>
        <dbReference type="EMBL" id="HHP05431.1"/>
    </source>
</evidence>
<dbReference type="PROSITE" id="PS51740">
    <property type="entry name" value="SPOVT_ABRB"/>
    <property type="match status" value="1"/>
</dbReference>
<dbReference type="EMBL" id="DRZM01000198">
    <property type="protein sequence ID" value="HHP05431.1"/>
    <property type="molecule type" value="Genomic_DNA"/>
</dbReference>
<dbReference type="Gene3D" id="2.10.260.10">
    <property type="match status" value="1"/>
</dbReference>
<dbReference type="AlphaFoldDB" id="A0A7J3X8N6"/>